<proteinExistence type="predicted"/>
<comment type="caution">
    <text evidence="2">The sequence shown here is derived from an EMBL/GenBank/DDBJ whole genome shotgun (WGS) entry which is preliminary data.</text>
</comment>
<sequence length="601" mass="62018">MADGAALLVVAAACAKRLGSAAGALAGFVEGPSYVVNVGATLGIGLAAAALDKSARVATTAAVLGLLGLLAMVVLGMKAADVAVEATHPLKALASLNVAFATLQPSALSLVLRRALAGGDPDALAGAALAGALTTGALYGVVAVSGNSPSDTLLSAAVAALSLVPLVPPLRHAVEGVAEGLALRTRSRALAALAVAVVFLLASALPDDVWASLVALGVGLTSFALPVWCHWRVERPRGDPRQLCKSLRFVLLEIVLPAVVLFLGVALSVLPAAGLVARTAVGVVPREQSRLVESTMNDITIRTAVTEWLSDSAAAEATYGHISTWETGGVTDMDHLFCADSWFSSCNTAAASFNEDIGAWDTSGVTTMSGMFYEASAFNQDIGAWDTSAVRAIESMFKDASAFDQDIGGWAVHSVTDMRWMFAGASAFDQDLGWCVDDDVIFKRVNDGGPFDGTPCESTSCGTGMACDVGESVEEYKCYPCKPGKTCDMGPGDEGRCKWPGPGHGTFVGVFLVFLGPIIFCIFAGVGWYVHKRKNADETYAAAARRVLCRRGTKVRAVAPTTSEEAPALPASTVSVVDAPAAGIAPNELGTVVSVKPANQR</sequence>
<feature type="transmembrane region" description="Helical" evidence="1">
    <location>
        <begin position="58"/>
        <end position="80"/>
    </location>
</feature>
<evidence type="ECO:0008006" key="4">
    <source>
        <dbReference type="Google" id="ProtNLM"/>
    </source>
</evidence>
<gene>
    <name evidence="2" type="ORF">PECAL_4P06060</name>
</gene>
<evidence type="ECO:0000313" key="3">
    <source>
        <dbReference type="Proteomes" id="UP000789595"/>
    </source>
</evidence>
<feature type="transmembrane region" description="Helical" evidence="1">
    <location>
        <begin position="92"/>
        <end position="112"/>
    </location>
</feature>
<dbReference type="Pfam" id="PF03382">
    <property type="entry name" value="DUF285"/>
    <property type="match status" value="1"/>
</dbReference>
<dbReference type="InterPro" id="IPR005046">
    <property type="entry name" value="DUF285"/>
</dbReference>
<keyword evidence="3" id="KW-1185">Reference proteome</keyword>
<reference evidence="2" key="1">
    <citation type="submission" date="2021-11" db="EMBL/GenBank/DDBJ databases">
        <authorList>
            <consortium name="Genoscope - CEA"/>
            <person name="William W."/>
        </authorList>
    </citation>
    <scope>NUCLEOTIDE SEQUENCE</scope>
</reference>
<evidence type="ECO:0000313" key="2">
    <source>
        <dbReference type="EMBL" id="CAH0373412.1"/>
    </source>
</evidence>
<dbReference type="AlphaFoldDB" id="A0A8J2SSE9"/>
<feature type="transmembrane region" description="Helical" evidence="1">
    <location>
        <begin position="507"/>
        <end position="530"/>
    </location>
</feature>
<dbReference type="EMBL" id="CAKKNE010000004">
    <property type="protein sequence ID" value="CAH0373412.1"/>
    <property type="molecule type" value="Genomic_DNA"/>
</dbReference>
<name>A0A8J2SSE9_9STRA</name>
<evidence type="ECO:0000256" key="1">
    <source>
        <dbReference type="SAM" id="Phobius"/>
    </source>
</evidence>
<feature type="transmembrane region" description="Helical" evidence="1">
    <location>
        <begin position="249"/>
        <end position="270"/>
    </location>
</feature>
<keyword evidence="1" id="KW-0472">Membrane</keyword>
<protein>
    <recommendedName>
        <fullName evidence="4">BspA family leucine-rich repeat surface protein</fullName>
    </recommendedName>
</protein>
<organism evidence="2 3">
    <name type="scientific">Pelagomonas calceolata</name>
    <dbReference type="NCBI Taxonomy" id="35677"/>
    <lineage>
        <taxon>Eukaryota</taxon>
        <taxon>Sar</taxon>
        <taxon>Stramenopiles</taxon>
        <taxon>Ochrophyta</taxon>
        <taxon>Pelagophyceae</taxon>
        <taxon>Pelagomonadales</taxon>
        <taxon>Pelagomonadaceae</taxon>
        <taxon>Pelagomonas</taxon>
    </lineage>
</organism>
<keyword evidence="1" id="KW-0812">Transmembrane</keyword>
<feature type="transmembrane region" description="Helical" evidence="1">
    <location>
        <begin position="189"/>
        <end position="205"/>
    </location>
</feature>
<feature type="transmembrane region" description="Helical" evidence="1">
    <location>
        <begin position="211"/>
        <end position="229"/>
    </location>
</feature>
<feature type="transmembrane region" description="Helical" evidence="1">
    <location>
        <begin position="124"/>
        <end position="146"/>
    </location>
</feature>
<feature type="transmembrane region" description="Helical" evidence="1">
    <location>
        <begin position="152"/>
        <end position="168"/>
    </location>
</feature>
<feature type="transmembrane region" description="Helical" evidence="1">
    <location>
        <begin position="31"/>
        <end position="51"/>
    </location>
</feature>
<accession>A0A8J2SSE9</accession>
<keyword evidence="1" id="KW-1133">Transmembrane helix</keyword>
<dbReference type="Proteomes" id="UP000789595">
    <property type="component" value="Unassembled WGS sequence"/>
</dbReference>